<accession>A0A6A3GNG7</accession>
<evidence type="ECO:0000313" key="2">
    <source>
        <dbReference type="EMBL" id="KAE8958932.1"/>
    </source>
</evidence>
<evidence type="ECO:0000313" key="4">
    <source>
        <dbReference type="EMBL" id="KAE9173560.1"/>
    </source>
</evidence>
<gene>
    <name evidence="4" type="ORF">PF002_g29278</name>
    <name evidence="3" type="ORF">PF010_g27518</name>
    <name evidence="2" type="ORF">PF011_g30589</name>
</gene>
<evidence type="ECO:0000313" key="5">
    <source>
        <dbReference type="Proteomes" id="UP000440367"/>
    </source>
</evidence>
<keyword evidence="1" id="KW-0732">Signal</keyword>
<feature type="chain" id="PRO_5036379525" description="4Fe-4S ferredoxin-type domain-containing protein" evidence="1">
    <location>
        <begin position="18"/>
        <end position="111"/>
    </location>
</feature>
<comment type="caution">
    <text evidence="2">The sequence shown here is derived from an EMBL/GenBank/DDBJ whole genome shotgun (WGS) entry which is preliminary data.</text>
</comment>
<organism evidence="2 6">
    <name type="scientific">Phytophthora fragariae</name>
    <dbReference type="NCBI Taxonomy" id="53985"/>
    <lineage>
        <taxon>Eukaryota</taxon>
        <taxon>Sar</taxon>
        <taxon>Stramenopiles</taxon>
        <taxon>Oomycota</taxon>
        <taxon>Peronosporomycetes</taxon>
        <taxon>Peronosporales</taxon>
        <taxon>Peronosporaceae</taxon>
        <taxon>Phytophthora</taxon>
    </lineage>
</organism>
<feature type="signal peptide" evidence="1">
    <location>
        <begin position="1"/>
        <end position="17"/>
    </location>
</feature>
<dbReference type="AlphaFoldDB" id="A0A6A3GNG7"/>
<dbReference type="Proteomes" id="UP000460718">
    <property type="component" value="Unassembled WGS sequence"/>
</dbReference>
<dbReference type="EMBL" id="QXFX01003739">
    <property type="protein sequence ID" value="KAE9067297.1"/>
    <property type="molecule type" value="Genomic_DNA"/>
</dbReference>
<name>A0A6A3GNG7_9STRA</name>
<dbReference type="Proteomes" id="UP000488956">
    <property type="component" value="Unassembled WGS sequence"/>
</dbReference>
<dbReference type="EMBL" id="QXGD01003934">
    <property type="protein sequence ID" value="KAE9173560.1"/>
    <property type="molecule type" value="Genomic_DNA"/>
</dbReference>
<sequence>MLICFVFSLCSVRCVTASSCPIPRLRGCCATCPLSTPAGDLIPSLRCSSSETLICRERPRLTDSASTVVPLISLRRGKPSRNFLRCLSPCLPCGCFCGATPIVVIHYTMTE</sequence>
<evidence type="ECO:0000313" key="7">
    <source>
        <dbReference type="Proteomes" id="UP000488956"/>
    </source>
</evidence>
<dbReference type="EMBL" id="QXFW01006568">
    <property type="protein sequence ID" value="KAE8958932.1"/>
    <property type="molecule type" value="Genomic_DNA"/>
</dbReference>
<evidence type="ECO:0000313" key="6">
    <source>
        <dbReference type="Proteomes" id="UP000460718"/>
    </source>
</evidence>
<dbReference type="Proteomes" id="UP000440367">
    <property type="component" value="Unassembled WGS sequence"/>
</dbReference>
<proteinExistence type="predicted"/>
<reference evidence="6 7" key="1">
    <citation type="submission" date="2018-09" db="EMBL/GenBank/DDBJ databases">
        <title>Genomic investigation of the strawberry pathogen Phytophthora fragariae indicates pathogenicity is determined by transcriptional variation in three key races.</title>
        <authorList>
            <person name="Adams T.M."/>
            <person name="Armitage A.D."/>
            <person name="Sobczyk M.K."/>
            <person name="Bates H.J."/>
            <person name="Dunwell J.M."/>
            <person name="Nellist C.F."/>
            <person name="Harrison R.J."/>
        </authorList>
    </citation>
    <scope>NUCLEOTIDE SEQUENCE [LARGE SCALE GENOMIC DNA]</scope>
    <source>
        <strain evidence="4 5">BC-1</strain>
        <strain evidence="3 7">ONT-3</strain>
        <strain evidence="2 6">SCRP245</strain>
    </source>
</reference>
<evidence type="ECO:0000313" key="3">
    <source>
        <dbReference type="EMBL" id="KAE9067297.1"/>
    </source>
</evidence>
<protein>
    <recommendedName>
        <fullName evidence="8">4Fe-4S ferredoxin-type domain-containing protein</fullName>
    </recommendedName>
</protein>
<evidence type="ECO:0008006" key="8">
    <source>
        <dbReference type="Google" id="ProtNLM"/>
    </source>
</evidence>
<evidence type="ECO:0000256" key="1">
    <source>
        <dbReference type="SAM" id="SignalP"/>
    </source>
</evidence>